<organism evidence="8 9">
    <name type="scientific">Paeniglutamicibacter kerguelensis</name>
    <dbReference type="NCBI Taxonomy" id="254788"/>
    <lineage>
        <taxon>Bacteria</taxon>
        <taxon>Bacillati</taxon>
        <taxon>Actinomycetota</taxon>
        <taxon>Actinomycetes</taxon>
        <taxon>Micrococcales</taxon>
        <taxon>Micrococcaceae</taxon>
        <taxon>Paeniglutamicibacter</taxon>
    </lineage>
</organism>
<gene>
    <name evidence="8" type="ORF">JOF47_000899</name>
</gene>
<evidence type="ECO:0000256" key="1">
    <source>
        <dbReference type="ARBA" id="ARBA00004196"/>
    </source>
</evidence>
<feature type="signal peptide" evidence="7">
    <location>
        <begin position="1"/>
        <end position="26"/>
    </location>
</feature>
<evidence type="ECO:0000256" key="4">
    <source>
        <dbReference type="ARBA" id="ARBA00022729"/>
    </source>
</evidence>
<proteinExistence type="inferred from homology"/>
<reference evidence="8 9" key="1">
    <citation type="submission" date="2021-03" db="EMBL/GenBank/DDBJ databases">
        <title>Sequencing the genomes of 1000 actinobacteria strains.</title>
        <authorList>
            <person name="Klenk H.-P."/>
        </authorList>
    </citation>
    <scope>NUCLEOTIDE SEQUENCE [LARGE SCALE GENOMIC DNA]</scope>
    <source>
        <strain evidence="8 9">DSM 15797</strain>
    </source>
</reference>
<sequence length="337" mass="35154">MRRPLSVLTVLVSALLLSACASTAPAEGAAGTGGGDAVLNVVASTSVYADVARAVGGENVAVKAIVDKTSQDPHSYEATARDMLALSKADVIVANGDGYDPFMDSLAGGLELPEGAILHAVDFAEKSESHEGHEEHDEHAEPDAAEEHAEPAGGSHAGHDHSGPNEHVWYDVHTVGALAEGLAAKFASLRPEKTAEFEAAARAFEAKVDSLAGRIDALRPATEGKTFAMTEPLAYYLLTEAGLSDATPTGFSAAMESGDDVSPLLLKRLNDGLVNRQYALLALNTQTSGPQTDKVRSIAESAGVPILSMTETLPPGQDYISWMDSNVQQLEVALGNQ</sequence>
<keyword evidence="2 5" id="KW-0813">Transport</keyword>
<feature type="compositionally biased region" description="Basic and acidic residues" evidence="6">
    <location>
        <begin position="126"/>
        <end position="150"/>
    </location>
</feature>
<feature type="region of interest" description="Disordered" evidence="6">
    <location>
        <begin position="126"/>
        <end position="167"/>
    </location>
</feature>
<keyword evidence="4 7" id="KW-0732">Signal</keyword>
<dbReference type="PROSITE" id="PS51257">
    <property type="entry name" value="PROKAR_LIPOPROTEIN"/>
    <property type="match status" value="1"/>
</dbReference>
<evidence type="ECO:0000313" key="9">
    <source>
        <dbReference type="Proteomes" id="UP001296993"/>
    </source>
</evidence>
<comment type="subcellular location">
    <subcellularLocation>
        <location evidence="1">Cell envelope</location>
    </subcellularLocation>
</comment>
<name>A0ABS4XAW4_9MICC</name>
<dbReference type="InterPro" id="IPR050492">
    <property type="entry name" value="Bact_metal-bind_prot9"/>
</dbReference>
<evidence type="ECO:0000256" key="5">
    <source>
        <dbReference type="RuleBase" id="RU003512"/>
    </source>
</evidence>
<dbReference type="InterPro" id="IPR006127">
    <property type="entry name" value="ZnuA-like"/>
</dbReference>
<dbReference type="PRINTS" id="PR00690">
    <property type="entry name" value="ADHESNFAMILY"/>
</dbReference>
<dbReference type="PANTHER" id="PTHR42953">
    <property type="entry name" value="HIGH-AFFINITY ZINC UPTAKE SYSTEM PROTEIN ZNUA-RELATED"/>
    <property type="match status" value="1"/>
</dbReference>
<evidence type="ECO:0000256" key="6">
    <source>
        <dbReference type="SAM" id="MobiDB-lite"/>
    </source>
</evidence>
<comment type="caution">
    <text evidence="8">The sequence shown here is derived from an EMBL/GenBank/DDBJ whole genome shotgun (WGS) entry which is preliminary data.</text>
</comment>
<keyword evidence="9" id="KW-1185">Reference proteome</keyword>
<keyword evidence="3" id="KW-0479">Metal-binding</keyword>
<feature type="compositionally biased region" description="Basic and acidic residues" evidence="6">
    <location>
        <begin position="157"/>
        <end position="167"/>
    </location>
</feature>
<dbReference type="SUPFAM" id="SSF53807">
    <property type="entry name" value="Helical backbone' metal receptor"/>
    <property type="match status" value="1"/>
</dbReference>
<evidence type="ECO:0000256" key="3">
    <source>
        <dbReference type="ARBA" id="ARBA00022723"/>
    </source>
</evidence>
<dbReference type="EMBL" id="JAGIOF010000001">
    <property type="protein sequence ID" value="MBP2385388.1"/>
    <property type="molecule type" value="Genomic_DNA"/>
</dbReference>
<comment type="similarity">
    <text evidence="5">Belongs to the bacterial solute-binding protein 9 family.</text>
</comment>
<dbReference type="PANTHER" id="PTHR42953:SF1">
    <property type="entry name" value="METAL-BINDING PROTEIN HI_0362-RELATED"/>
    <property type="match status" value="1"/>
</dbReference>
<dbReference type="Proteomes" id="UP001296993">
    <property type="component" value="Unassembled WGS sequence"/>
</dbReference>
<protein>
    <submittedName>
        <fullName evidence="8">Zinc/manganese transport system substrate-binding protein</fullName>
    </submittedName>
</protein>
<feature type="chain" id="PRO_5045093658" evidence="7">
    <location>
        <begin position="27"/>
        <end position="337"/>
    </location>
</feature>
<accession>A0ABS4XAW4</accession>
<dbReference type="Pfam" id="PF01297">
    <property type="entry name" value="ZnuA"/>
    <property type="match status" value="1"/>
</dbReference>
<dbReference type="InterPro" id="IPR006128">
    <property type="entry name" value="Lipoprotein_PsaA-like"/>
</dbReference>
<dbReference type="RefSeq" id="WP_209996204.1">
    <property type="nucleotide sequence ID" value="NZ_BAAAJY010000015.1"/>
</dbReference>
<evidence type="ECO:0000256" key="7">
    <source>
        <dbReference type="SAM" id="SignalP"/>
    </source>
</evidence>
<evidence type="ECO:0000313" key="8">
    <source>
        <dbReference type="EMBL" id="MBP2385388.1"/>
    </source>
</evidence>
<dbReference type="Gene3D" id="3.40.50.1980">
    <property type="entry name" value="Nitrogenase molybdenum iron protein domain"/>
    <property type="match status" value="2"/>
</dbReference>
<evidence type="ECO:0000256" key="2">
    <source>
        <dbReference type="ARBA" id="ARBA00022448"/>
    </source>
</evidence>